<evidence type="ECO:0000256" key="2">
    <source>
        <dbReference type="ARBA" id="ARBA00022741"/>
    </source>
</evidence>
<accession>A0A011NPE2</accession>
<evidence type="ECO:0000259" key="4">
    <source>
        <dbReference type="Pfam" id="PF00582"/>
    </source>
</evidence>
<dbReference type="InterPro" id="IPR014729">
    <property type="entry name" value="Rossmann-like_a/b/a_fold"/>
</dbReference>
<dbReference type="STRING" id="1454003.AW10_03952"/>
<comment type="similarity">
    <text evidence="1">Belongs to the universal stress protein A family.</text>
</comment>
<dbReference type="EMBL" id="JEMX01000110">
    <property type="protein sequence ID" value="EXI77186.1"/>
    <property type="molecule type" value="Genomic_DNA"/>
</dbReference>
<dbReference type="GO" id="GO:0005524">
    <property type="term" value="F:ATP binding"/>
    <property type="evidence" value="ECO:0007669"/>
    <property type="project" value="UniProtKB-KW"/>
</dbReference>
<feature type="domain" description="UspA" evidence="4">
    <location>
        <begin position="17"/>
        <end position="161"/>
    </location>
</feature>
<name>A0A011NPE2_9PROT</name>
<dbReference type="InterPro" id="IPR006016">
    <property type="entry name" value="UspA"/>
</dbReference>
<dbReference type="PATRIC" id="fig|1454003.3.peg.4013"/>
<protein>
    <submittedName>
        <fullName evidence="5">Stress response protein NhaX</fullName>
    </submittedName>
</protein>
<dbReference type="SUPFAM" id="SSF52402">
    <property type="entry name" value="Adenine nucleotide alpha hydrolases-like"/>
    <property type="match status" value="1"/>
</dbReference>
<dbReference type="InterPro" id="IPR006015">
    <property type="entry name" value="Universal_stress_UspA"/>
</dbReference>
<keyword evidence="3" id="KW-0067">ATP-binding</keyword>
<dbReference type="AlphaFoldDB" id="A0A011NPE2"/>
<reference evidence="5 6" key="1">
    <citation type="submission" date="2014-02" db="EMBL/GenBank/DDBJ databases">
        <title>Expanding our view of genomic diversity in Candidatus Accumulibacter clades.</title>
        <authorList>
            <person name="Skennerton C.T."/>
            <person name="Barr J.J."/>
            <person name="Slater F.R."/>
            <person name="Bond P.L."/>
            <person name="Tyson G.W."/>
        </authorList>
    </citation>
    <scope>NUCLEOTIDE SEQUENCE [LARGE SCALE GENOMIC DNA]</scope>
    <source>
        <strain evidence="6">BA-92</strain>
    </source>
</reference>
<dbReference type="PRINTS" id="PR01438">
    <property type="entry name" value="UNVRSLSTRESS"/>
</dbReference>
<dbReference type="PANTHER" id="PTHR46268:SF27">
    <property type="entry name" value="UNIVERSAL STRESS PROTEIN RV2623"/>
    <property type="match status" value="1"/>
</dbReference>
<dbReference type="Gene3D" id="3.40.50.620">
    <property type="entry name" value="HUPs"/>
    <property type="match status" value="1"/>
</dbReference>
<evidence type="ECO:0000256" key="3">
    <source>
        <dbReference type="ARBA" id="ARBA00022840"/>
    </source>
</evidence>
<proteinExistence type="inferred from homology"/>
<evidence type="ECO:0000313" key="6">
    <source>
        <dbReference type="Proteomes" id="UP000021816"/>
    </source>
</evidence>
<dbReference type="PANTHER" id="PTHR46268">
    <property type="entry name" value="STRESS RESPONSE PROTEIN NHAX"/>
    <property type="match status" value="1"/>
</dbReference>
<comment type="caution">
    <text evidence="5">The sequence shown here is derived from an EMBL/GenBank/DDBJ whole genome shotgun (WGS) entry which is preliminary data.</text>
</comment>
<evidence type="ECO:0000313" key="5">
    <source>
        <dbReference type="EMBL" id="EXI77186.1"/>
    </source>
</evidence>
<dbReference type="Pfam" id="PF00582">
    <property type="entry name" value="Usp"/>
    <property type="match status" value="1"/>
</dbReference>
<organism evidence="5 6">
    <name type="scientific">Candidatus Accumulibacter appositus</name>
    <dbReference type="NCBI Taxonomy" id="1454003"/>
    <lineage>
        <taxon>Bacteria</taxon>
        <taxon>Pseudomonadati</taxon>
        <taxon>Pseudomonadota</taxon>
        <taxon>Betaproteobacteria</taxon>
        <taxon>Candidatus Accumulibacter</taxon>
    </lineage>
</organism>
<sequence>MSDKKQDSHSHDPVSGPILVPIDFSAHSEAALLLASDLADGLGASLAVLHVVHDPQNMPGYYARMAGKKTVTRMADIAGEMLDEFMAKVRKHNPHRQALHKASLVLVTGIPVTRILQVVEKEKASMIVMGSKGATGLRHLLLGSVAEQVLGLAKLPVTIVKEQSKH</sequence>
<evidence type="ECO:0000256" key="1">
    <source>
        <dbReference type="ARBA" id="ARBA00008791"/>
    </source>
</evidence>
<gene>
    <name evidence="5" type="primary">nhaX_2</name>
    <name evidence="5" type="ORF">AW10_03952</name>
</gene>
<dbReference type="Proteomes" id="UP000021816">
    <property type="component" value="Unassembled WGS sequence"/>
</dbReference>
<keyword evidence="2" id="KW-0547">Nucleotide-binding</keyword>
<dbReference type="CDD" id="cd00293">
    <property type="entry name" value="USP-like"/>
    <property type="match status" value="1"/>
</dbReference>